<sequence length="52" mass="5985">MSCTEGTNTVDEVMRVVEENEGLFSKEESFEQKKEMENKAEIDRVIDEICAL</sequence>
<evidence type="ECO:0000313" key="1">
    <source>
        <dbReference type="EMBL" id="MCI82488.1"/>
    </source>
</evidence>
<protein>
    <submittedName>
        <fullName evidence="1">Uncharacterized protein</fullName>
    </submittedName>
</protein>
<organism evidence="1 2">
    <name type="scientific">Trifolium medium</name>
    <dbReference type="NCBI Taxonomy" id="97028"/>
    <lineage>
        <taxon>Eukaryota</taxon>
        <taxon>Viridiplantae</taxon>
        <taxon>Streptophyta</taxon>
        <taxon>Embryophyta</taxon>
        <taxon>Tracheophyta</taxon>
        <taxon>Spermatophyta</taxon>
        <taxon>Magnoliopsida</taxon>
        <taxon>eudicotyledons</taxon>
        <taxon>Gunneridae</taxon>
        <taxon>Pentapetalae</taxon>
        <taxon>rosids</taxon>
        <taxon>fabids</taxon>
        <taxon>Fabales</taxon>
        <taxon>Fabaceae</taxon>
        <taxon>Papilionoideae</taxon>
        <taxon>50 kb inversion clade</taxon>
        <taxon>NPAAA clade</taxon>
        <taxon>Hologalegina</taxon>
        <taxon>IRL clade</taxon>
        <taxon>Trifolieae</taxon>
        <taxon>Trifolium</taxon>
    </lineage>
</organism>
<comment type="caution">
    <text evidence="1">The sequence shown here is derived from an EMBL/GenBank/DDBJ whole genome shotgun (WGS) entry which is preliminary data.</text>
</comment>
<accession>A0A392V2H3</accession>
<feature type="non-terminal residue" evidence="1">
    <location>
        <position position="52"/>
    </location>
</feature>
<keyword evidence="2" id="KW-1185">Reference proteome</keyword>
<reference evidence="1 2" key="1">
    <citation type="journal article" date="2018" name="Front. Plant Sci.">
        <title>Red Clover (Trifolium pratense) and Zigzag Clover (T. medium) - A Picture of Genomic Similarities and Differences.</title>
        <authorList>
            <person name="Dluhosova J."/>
            <person name="Istvanek J."/>
            <person name="Nedelnik J."/>
            <person name="Repkova J."/>
        </authorList>
    </citation>
    <scope>NUCLEOTIDE SEQUENCE [LARGE SCALE GENOMIC DNA]</scope>
    <source>
        <strain evidence="2">cv. 10/8</strain>
        <tissue evidence="1">Leaf</tissue>
    </source>
</reference>
<dbReference type="Proteomes" id="UP000265520">
    <property type="component" value="Unassembled WGS sequence"/>
</dbReference>
<proteinExistence type="predicted"/>
<dbReference type="EMBL" id="LXQA011044724">
    <property type="protein sequence ID" value="MCI82488.1"/>
    <property type="molecule type" value="Genomic_DNA"/>
</dbReference>
<evidence type="ECO:0000313" key="2">
    <source>
        <dbReference type="Proteomes" id="UP000265520"/>
    </source>
</evidence>
<name>A0A392V2H3_9FABA</name>
<dbReference type="AlphaFoldDB" id="A0A392V2H3"/>